<dbReference type="SUPFAM" id="SSF53822">
    <property type="entry name" value="Periplasmic binding protein-like I"/>
    <property type="match status" value="1"/>
</dbReference>
<dbReference type="InterPro" id="IPR046335">
    <property type="entry name" value="LacI/GalR-like_sensor"/>
</dbReference>
<dbReference type="InterPro" id="IPR028082">
    <property type="entry name" value="Peripla_BP_I"/>
</dbReference>
<dbReference type="SMART" id="SM00354">
    <property type="entry name" value="HTH_LACI"/>
    <property type="match status" value="1"/>
</dbReference>
<dbReference type="InterPro" id="IPR000843">
    <property type="entry name" value="HTH_LacI"/>
</dbReference>
<dbReference type="GO" id="GO:0003700">
    <property type="term" value="F:DNA-binding transcription factor activity"/>
    <property type="evidence" value="ECO:0007669"/>
    <property type="project" value="TreeGrafter"/>
</dbReference>
<dbReference type="Pfam" id="PF13377">
    <property type="entry name" value="Peripla_BP_3"/>
    <property type="match status" value="1"/>
</dbReference>
<evidence type="ECO:0000313" key="6">
    <source>
        <dbReference type="Proteomes" id="UP000480350"/>
    </source>
</evidence>
<dbReference type="PROSITE" id="PS50932">
    <property type="entry name" value="HTH_LACI_2"/>
    <property type="match status" value="1"/>
</dbReference>
<gene>
    <name evidence="5" type="ORF">GQ651_18500</name>
</gene>
<dbReference type="PANTHER" id="PTHR30146:SF109">
    <property type="entry name" value="HTH-TYPE TRANSCRIPTIONAL REGULATOR GALS"/>
    <property type="match status" value="1"/>
</dbReference>
<dbReference type="Pfam" id="PF00356">
    <property type="entry name" value="LacI"/>
    <property type="match status" value="1"/>
</dbReference>
<dbReference type="PANTHER" id="PTHR30146">
    <property type="entry name" value="LACI-RELATED TRANSCRIPTIONAL REPRESSOR"/>
    <property type="match status" value="1"/>
</dbReference>
<dbReference type="SUPFAM" id="SSF47413">
    <property type="entry name" value="lambda repressor-like DNA-binding domains"/>
    <property type="match status" value="1"/>
</dbReference>
<protein>
    <submittedName>
        <fullName evidence="5">LacI family DNA-binding transcriptional regulator</fullName>
    </submittedName>
</protein>
<dbReference type="Gene3D" id="3.40.50.2300">
    <property type="match status" value="2"/>
</dbReference>
<dbReference type="Proteomes" id="UP000480350">
    <property type="component" value="Unassembled WGS sequence"/>
</dbReference>
<feature type="domain" description="HTH lacI-type" evidence="4">
    <location>
        <begin position="28"/>
        <end position="82"/>
    </location>
</feature>
<proteinExistence type="predicted"/>
<dbReference type="CDD" id="cd20009">
    <property type="entry name" value="PBP1_RafR-like"/>
    <property type="match status" value="1"/>
</dbReference>
<evidence type="ECO:0000256" key="1">
    <source>
        <dbReference type="ARBA" id="ARBA00023015"/>
    </source>
</evidence>
<evidence type="ECO:0000256" key="2">
    <source>
        <dbReference type="ARBA" id="ARBA00023125"/>
    </source>
</evidence>
<dbReference type="CDD" id="cd01392">
    <property type="entry name" value="HTH_LacI"/>
    <property type="match status" value="1"/>
</dbReference>
<dbReference type="GO" id="GO:0000976">
    <property type="term" value="F:transcription cis-regulatory region binding"/>
    <property type="evidence" value="ECO:0007669"/>
    <property type="project" value="TreeGrafter"/>
</dbReference>
<comment type="caution">
    <text evidence="5">The sequence shown here is derived from an EMBL/GenBank/DDBJ whole genome shotgun (WGS) entry which is preliminary data.</text>
</comment>
<keyword evidence="6" id="KW-1185">Reference proteome</keyword>
<sequence>MPSGRPACSRLNFKGNPVASSIESPKKPTLRTISELSGLAVPTVSRALNDAPDIGKDTKARVREIAREIGYVPNRAGVRLRTGKTNVISLVLGTDNEVTDHTGQLVSSIARELRDTRYHMIVTPYFPDEDPMIPVRYIVETASADAVILNRVEVDDPRIAYLMERNFPFVCYGRSKWRDRHPYFDFDNETFGQIAARGLLARGCRAITILAPPEVQNYAQDMIRGARDTLAGSGASFEVLTGISGDDPGEVIQTRIAEYLQAHPDRDGLICPSTTAAIAAVVGAERIGRQIGTDLQVFAKEATPFLGYFRAPIGTARENVREAGSYLARAAIQAIERPDLPPMQKLVSATASDTVG</sequence>
<reference evidence="5 6" key="2">
    <citation type="submission" date="2020-03" db="EMBL/GenBank/DDBJ databases">
        <title>Kangsaoukella pontilimi gen. nov., sp. nov., a new member of the family Rhodobacteraceae isolated from a tidal mudflat.</title>
        <authorList>
            <person name="Kim I.S."/>
        </authorList>
    </citation>
    <scope>NUCLEOTIDE SEQUENCE [LARGE SCALE GENOMIC DNA]</scope>
    <source>
        <strain evidence="5 6">GH1-50</strain>
    </source>
</reference>
<accession>A0A7C9J687</accession>
<evidence type="ECO:0000256" key="3">
    <source>
        <dbReference type="ARBA" id="ARBA00023163"/>
    </source>
</evidence>
<reference evidence="5 6" key="1">
    <citation type="submission" date="2019-12" db="EMBL/GenBank/DDBJ databases">
        <authorList>
            <person name="Lee S.D."/>
        </authorList>
    </citation>
    <scope>NUCLEOTIDE SEQUENCE [LARGE SCALE GENOMIC DNA]</scope>
    <source>
        <strain evidence="5 6">GH1-50</strain>
    </source>
</reference>
<evidence type="ECO:0000313" key="5">
    <source>
        <dbReference type="EMBL" id="MXQ09841.1"/>
    </source>
</evidence>
<dbReference type="EMBL" id="WUPT01000007">
    <property type="protein sequence ID" value="MXQ09841.1"/>
    <property type="molecule type" value="Genomic_DNA"/>
</dbReference>
<name>A0A7C9J687_9RHOB</name>
<evidence type="ECO:0000259" key="4">
    <source>
        <dbReference type="PROSITE" id="PS50932"/>
    </source>
</evidence>
<dbReference type="Gene3D" id="1.10.260.40">
    <property type="entry name" value="lambda repressor-like DNA-binding domains"/>
    <property type="match status" value="1"/>
</dbReference>
<keyword evidence="2 5" id="KW-0238">DNA-binding</keyword>
<dbReference type="AlphaFoldDB" id="A0A7C9J687"/>
<dbReference type="InterPro" id="IPR010982">
    <property type="entry name" value="Lambda_DNA-bd_dom_sf"/>
</dbReference>
<keyword evidence="3" id="KW-0804">Transcription</keyword>
<organism evidence="5 6">
    <name type="scientific">Kangsaoukella pontilimi</name>
    <dbReference type="NCBI Taxonomy" id="2691042"/>
    <lineage>
        <taxon>Bacteria</taxon>
        <taxon>Pseudomonadati</taxon>
        <taxon>Pseudomonadota</taxon>
        <taxon>Alphaproteobacteria</taxon>
        <taxon>Rhodobacterales</taxon>
        <taxon>Paracoccaceae</taxon>
        <taxon>Kangsaoukella</taxon>
    </lineage>
</organism>
<keyword evidence="1" id="KW-0805">Transcription regulation</keyword>